<keyword evidence="1 4" id="KW-0328">Glycosyltransferase</keyword>
<dbReference type="UniPathway" id="UPA00392"/>
<evidence type="ECO:0000256" key="3">
    <source>
        <dbReference type="ARBA" id="ARBA00022694"/>
    </source>
</evidence>
<dbReference type="EC" id="2.4.2.29" evidence="4"/>
<dbReference type="InterPro" id="IPR002616">
    <property type="entry name" value="tRNA_ribo_trans-like"/>
</dbReference>
<keyword evidence="3 4" id="KW-0819">tRNA processing</keyword>
<evidence type="ECO:0000259" key="5">
    <source>
        <dbReference type="Pfam" id="PF01702"/>
    </source>
</evidence>
<comment type="pathway">
    <text evidence="4">tRNA modification; tRNA-queuosine biosynthesis.</text>
</comment>
<sequence>MFGVVKDDRSKKRLGNLQTRRGAIKTPVFMPIATYGAVKNLSPEELRELGAEIILGNTYHLWLRPGLEIIKKAGGLHNFMNWDGPILTDSGGFQVFSLSKHRKISDEGVEFCNPSDGKKYFLTPEQSIQIQLDFGSDIIMVLDECTPYPCEYEYAKKSVELTGRWAERCKRYFNKKMDRLKKEKRPLLFGIVQGSIYDDLRKKSAVQLVKLDFDGYAIGSVANAHEPREYIWKVLKWVVPLLPENKPRYMMGLGKPEEIVKMVEYGIDMFDCVIPTREARHGRLYVYSSTKRPAACERRDARGEVLDSSRFSGLARTIKTDFYQTLQITNSKFAKDMRPIDENCDCYTCQNFSRAYLSHLFKIKEGLGLRLATIHNLKFYLQLMERLGGRRKEKSAQREKSL</sequence>
<comment type="caution">
    <text evidence="6">The sequence shown here is derived from an EMBL/GenBank/DDBJ whole genome shotgun (WGS) entry which is preliminary data.</text>
</comment>
<keyword evidence="4" id="KW-0862">Zinc</keyword>
<comment type="subunit">
    <text evidence="4">Homodimer. Within each dimer, one monomer is responsible for RNA recognition and catalysis, while the other monomer binds to the replacement base PreQ1.</text>
</comment>
<feature type="binding site" evidence="4">
    <location>
        <position position="346"/>
    </location>
    <ligand>
        <name>Zn(2+)</name>
        <dbReference type="ChEBI" id="CHEBI:29105"/>
    </ligand>
</feature>
<feature type="binding site" evidence="4">
    <location>
        <position position="143"/>
    </location>
    <ligand>
        <name>substrate</name>
    </ligand>
</feature>
<dbReference type="SUPFAM" id="SSF51713">
    <property type="entry name" value="tRNA-guanine transglycosylase"/>
    <property type="match status" value="1"/>
</dbReference>
<keyword evidence="2 4" id="KW-0808">Transferase</keyword>
<keyword evidence="4" id="KW-0479">Metal-binding</keyword>
<evidence type="ECO:0000256" key="2">
    <source>
        <dbReference type="ARBA" id="ARBA00022679"/>
    </source>
</evidence>
<feature type="region of interest" description="RNA binding; important for wobble base 34 recognition" evidence="4">
    <location>
        <begin position="276"/>
        <end position="280"/>
    </location>
</feature>
<dbReference type="Proteomes" id="UP000177725">
    <property type="component" value="Unassembled WGS sequence"/>
</dbReference>
<dbReference type="HAMAP" id="MF_00168">
    <property type="entry name" value="Q_tRNA_Tgt"/>
    <property type="match status" value="1"/>
</dbReference>
<dbReference type="EMBL" id="MHMV01000008">
    <property type="protein sequence ID" value="OGZ34865.1"/>
    <property type="molecule type" value="Genomic_DNA"/>
</dbReference>
<protein>
    <recommendedName>
        <fullName evidence="4">Queuine tRNA-ribosyltransferase</fullName>
        <ecNumber evidence="4">2.4.2.29</ecNumber>
    </recommendedName>
    <alternativeName>
        <fullName evidence="4">Guanine insertion enzyme</fullName>
    </alternativeName>
    <alternativeName>
        <fullName evidence="4">tRNA-guanine transglycosylase</fullName>
    </alternativeName>
</protein>
<dbReference type="NCBIfam" id="TIGR00430">
    <property type="entry name" value="Q_tRNA_tgt"/>
    <property type="match status" value="1"/>
</dbReference>
<dbReference type="PANTHER" id="PTHR46499:SF1">
    <property type="entry name" value="QUEUINE TRNA-RIBOSYLTRANSFERASE"/>
    <property type="match status" value="1"/>
</dbReference>
<gene>
    <name evidence="4" type="primary">tgt</name>
    <name evidence="6" type="ORF">A2174_02825</name>
</gene>
<comment type="similarity">
    <text evidence="4">Belongs to the queuine tRNA-ribosyltransferase family.</text>
</comment>
<evidence type="ECO:0000313" key="6">
    <source>
        <dbReference type="EMBL" id="OGZ34865.1"/>
    </source>
</evidence>
<reference evidence="6 7" key="1">
    <citation type="journal article" date="2016" name="Nat. Commun.">
        <title>Thousands of microbial genomes shed light on interconnected biogeochemical processes in an aquifer system.</title>
        <authorList>
            <person name="Anantharaman K."/>
            <person name="Brown C.T."/>
            <person name="Hug L.A."/>
            <person name="Sharon I."/>
            <person name="Castelle C.J."/>
            <person name="Probst A.J."/>
            <person name="Thomas B.C."/>
            <person name="Singh A."/>
            <person name="Wilkins M.J."/>
            <person name="Karaoz U."/>
            <person name="Brodie E.L."/>
            <person name="Williams K.H."/>
            <person name="Hubbard S.S."/>
            <person name="Banfield J.F."/>
        </authorList>
    </citation>
    <scope>NUCLEOTIDE SEQUENCE [LARGE SCALE GENOMIC DNA]</scope>
</reference>
<feature type="binding site" evidence="4">
    <location>
        <begin position="89"/>
        <end position="93"/>
    </location>
    <ligand>
        <name>substrate</name>
    </ligand>
</feature>
<organism evidence="6 7">
    <name type="scientific">Candidatus Portnoybacteria bacterium RBG_13_41_18</name>
    <dbReference type="NCBI Taxonomy" id="1801991"/>
    <lineage>
        <taxon>Bacteria</taxon>
        <taxon>Candidatus Portnoyibacteriota</taxon>
    </lineage>
</organism>
<comment type="caution">
    <text evidence="4">Lacks conserved residue(s) required for the propagation of feature annotation.</text>
</comment>
<accession>A0A1G2F9W5</accession>
<dbReference type="InterPro" id="IPR004803">
    <property type="entry name" value="TGT"/>
</dbReference>
<dbReference type="PANTHER" id="PTHR46499">
    <property type="entry name" value="QUEUINE TRNA-RIBOSYLTRANSFERASE"/>
    <property type="match status" value="1"/>
</dbReference>
<evidence type="ECO:0000313" key="7">
    <source>
        <dbReference type="Proteomes" id="UP000177725"/>
    </source>
</evidence>
<comment type="function">
    <text evidence="4">Catalyzes the base-exchange of a guanine (G) residue with the queuine precursor 7-aminomethyl-7-deazaguanine (PreQ1) at position 34 (anticodon wobble position) in tRNAs with GU(N) anticodons (tRNA-Asp, -Asn, -His and -Tyr). Catalysis occurs through a double-displacement mechanism. The nucleophile active site attacks the C1' of nucleotide 34 to detach the guanine base from the RNA, forming a covalent enzyme-RNA intermediate. The proton acceptor active site deprotonates the incoming PreQ1, allowing a nucleophilic attack on the C1' of the ribose to form the product. After dissociation, two additional enzymatic reactions on the tRNA convert PreQ1 to queuine (Q), resulting in the hypermodified nucleoside queuosine (7-(((4,5-cis-dihydroxy-2-cyclopenten-1-yl)amino)methyl)-7-deazaguanosine).</text>
</comment>
<dbReference type="NCBIfam" id="TIGR00449">
    <property type="entry name" value="tgt_general"/>
    <property type="match status" value="1"/>
</dbReference>
<proteinExistence type="inferred from homology"/>
<dbReference type="GO" id="GO:0005829">
    <property type="term" value="C:cytosol"/>
    <property type="evidence" value="ECO:0007669"/>
    <property type="project" value="TreeGrafter"/>
</dbReference>
<name>A0A1G2F9W5_9BACT</name>
<feature type="domain" description="tRNA-guanine(15) transglycosylase-like" evidence="5">
    <location>
        <begin position="10"/>
        <end position="387"/>
    </location>
</feature>
<comment type="catalytic activity">
    <reaction evidence="4">
        <text>7-aminomethyl-7-carbaguanine + guanosine(34) in tRNA = 7-aminomethyl-7-carbaguanosine(34) in tRNA + guanine</text>
        <dbReference type="Rhea" id="RHEA:24104"/>
        <dbReference type="Rhea" id="RHEA-COMP:10341"/>
        <dbReference type="Rhea" id="RHEA-COMP:10342"/>
        <dbReference type="ChEBI" id="CHEBI:16235"/>
        <dbReference type="ChEBI" id="CHEBI:58703"/>
        <dbReference type="ChEBI" id="CHEBI:74269"/>
        <dbReference type="ChEBI" id="CHEBI:82833"/>
        <dbReference type="EC" id="2.4.2.29"/>
    </reaction>
</comment>
<dbReference type="InterPro" id="IPR036511">
    <property type="entry name" value="TGT-like_sf"/>
</dbReference>
<feature type="binding site" evidence="4">
    <location>
        <position position="344"/>
    </location>
    <ligand>
        <name>Zn(2+)</name>
        <dbReference type="ChEBI" id="CHEBI:29105"/>
    </ligand>
</feature>
<dbReference type="Pfam" id="PF01702">
    <property type="entry name" value="TGT"/>
    <property type="match status" value="1"/>
</dbReference>
<feature type="active site" description="Nucleophile" evidence="4">
    <location>
        <position position="271"/>
    </location>
</feature>
<feature type="binding site" evidence="4">
    <location>
        <position position="375"/>
    </location>
    <ligand>
        <name>Zn(2+)</name>
        <dbReference type="ChEBI" id="CHEBI:29105"/>
    </ligand>
</feature>
<evidence type="ECO:0000256" key="4">
    <source>
        <dbReference type="HAMAP-Rule" id="MF_00168"/>
    </source>
</evidence>
<dbReference type="GO" id="GO:0008479">
    <property type="term" value="F:tRNA-guanosine(34) queuine transglycosylase activity"/>
    <property type="evidence" value="ECO:0007669"/>
    <property type="project" value="UniProtKB-UniRule"/>
</dbReference>
<comment type="cofactor">
    <cofactor evidence="4">
        <name>Zn(2+)</name>
        <dbReference type="ChEBI" id="CHEBI:29105"/>
    </cofactor>
    <text evidence="4">Binds 1 zinc ion per subunit.</text>
</comment>
<feature type="binding site" evidence="4">
    <location>
        <position position="193"/>
    </location>
    <ligand>
        <name>substrate</name>
    </ligand>
</feature>
<dbReference type="InterPro" id="IPR050076">
    <property type="entry name" value="ArchSynthase1/Queuine_TRR"/>
</dbReference>
<feature type="binding site" evidence="4">
    <location>
        <position position="349"/>
    </location>
    <ligand>
        <name>Zn(2+)</name>
        <dbReference type="ChEBI" id="CHEBI:29105"/>
    </ligand>
</feature>
<feature type="active site" description="Proton acceptor" evidence="4">
    <location>
        <position position="89"/>
    </location>
</feature>
<dbReference type="AlphaFoldDB" id="A0A1G2F9W5"/>
<dbReference type="GO" id="GO:0046872">
    <property type="term" value="F:metal ion binding"/>
    <property type="evidence" value="ECO:0007669"/>
    <property type="project" value="UniProtKB-KW"/>
</dbReference>
<keyword evidence="4" id="KW-0671">Queuosine biosynthesis</keyword>
<dbReference type="Gene3D" id="3.20.20.105">
    <property type="entry name" value="Queuine tRNA-ribosyltransferase-like"/>
    <property type="match status" value="1"/>
</dbReference>
<evidence type="ECO:0000256" key="1">
    <source>
        <dbReference type="ARBA" id="ARBA00022676"/>
    </source>
</evidence>
<dbReference type="GO" id="GO:0008616">
    <property type="term" value="P:tRNA queuosine(34) biosynthetic process"/>
    <property type="evidence" value="ECO:0007669"/>
    <property type="project" value="UniProtKB-UniRule"/>
</dbReference>